<evidence type="ECO:0000313" key="1">
    <source>
        <dbReference type="EMBL" id="WDZ82231.1"/>
    </source>
</evidence>
<organism evidence="1 2">
    <name type="scientific">Micromonospora cathayae</name>
    <dbReference type="NCBI Taxonomy" id="3028804"/>
    <lineage>
        <taxon>Bacteria</taxon>
        <taxon>Bacillati</taxon>
        <taxon>Actinomycetota</taxon>
        <taxon>Actinomycetes</taxon>
        <taxon>Micromonosporales</taxon>
        <taxon>Micromonosporaceae</taxon>
        <taxon>Micromonospora</taxon>
    </lineage>
</organism>
<sequence>MDRQLVLTIQRRHVPAGTRWTCTWCGRPWPCPRYRQLPTHGELYGRMFALMTMRLGTALSDLAGRDGPFAPCVLVRRFLWFVPLDSRDIDDLIDVLTTGWHPGPPHAVAHEQAEQPVRRPA</sequence>
<gene>
    <name evidence="1" type="ORF">PVK37_17145</name>
</gene>
<dbReference type="EMBL" id="CP118615">
    <property type="protein sequence ID" value="WDZ82231.1"/>
    <property type="molecule type" value="Genomic_DNA"/>
</dbReference>
<evidence type="ECO:0000313" key="2">
    <source>
        <dbReference type="Proteomes" id="UP001219605"/>
    </source>
</evidence>
<name>A0ABY7ZHJ8_9ACTN</name>
<keyword evidence="2" id="KW-1185">Reference proteome</keyword>
<dbReference type="RefSeq" id="WP_275028424.1">
    <property type="nucleotide sequence ID" value="NZ_CP118615.1"/>
</dbReference>
<reference evidence="1 2" key="1">
    <citation type="submission" date="2023-02" db="EMBL/GenBank/DDBJ databases">
        <authorList>
            <person name="Mo P."/>
        </authorList>
    </citation>
    <scope>NUCLEOTIDE SEQUENCE [LARGE SCALE GENOMIC DNA]</scope>
    <source>
        <strain evidence="1 2">HUAS 3</strain>
    </source>
</reference>
<proteinExistence type="predicted"/>
<dbReference type="Proteomes" id="UP001219605">
    <property type="component" value="Chromosome"/>
</dbReference>
<accession>A0ABY7ZHJ8</accession>
<protein>
    <submittedName>
        <fullName evidence="1">Uncharacterized protein</fullName>
    </submittedName>
</protein>